<gene>
    <name evidence="1" type="ORF">GCM10018793_65600</name>
</gene>
<organism evidence="1 2">
    <name type="scientific">Streptomyces sulfonofaciens</name>
    <dbReference type="NCBI Taxonomy" id="68272"/>
    <lineage>
        <taxon>Bacteria</taxon>
        <taxon>Bacillati</taxon>
        <taxon>Actinomycetota</taxon>
        <taxon>Actinomycetes</taxon>
        <taxon>Kitasatosporales</taxon>
        <taxon>Streptomycetaceae</taxon>
        <taxon>Streptomyces</taxon>
    </lineage>
</organism>
<dbReference type="Proteomes" id="UP000603708">
    <property type="component" value="Unassembled WGS sequence"/>
</dbReference>
<proteinExistence type="predicted"/>
<dbReference type="EMBL" id="BNCD01000031">
    <property type="protein sequence ID" value="GHH87923.1"/>
    <property type="molecule type" value="Genomic_DNA"/>
</dbReference>
<evidence type="ECO:0000313" key="1">
    <source>
        <dbReference type="EMBL" id="GHH87923.1"/>
    </source>
</evidence>
<reference evidence="1" key="2">
    <citation type="submission" date="2020-09" db="EMBL/GenBank/DDBJ databases">
        <authorList>
            <person name="Sun Q."/>
            <person name="Ohkuma M."/>
        </authorList>
    </citation>
    <scope>NUCLEOTIDE SEQUENCE</scope>
    <source>
        <strain evidence="1">JCM 5069</strain>
    </source>
</reference>
<reference evidence="1" key="1">
    <citation type="journal article" date="2014" name="Int. J. Syst. Evol. Microbiol.">
        <title>Complete genome sequence of Corynebacterium casei LMG S-19264T (=DSM 44701T), isolated from a smear-ripened cheese.</title>
        <authorList>
            <consortium name="US DOE Joint Genome Institute (JGI-PGF)"/>
            <person name="Walter F."/>
            <person name="Albersmeier A."/>
            <person name="Kalinowski J."/>
            <person name="Ruckert C."/>
        </authorList>
    </citation>
    <scope>NUCLEOTIDE SEQUENCE</scope>
    <source>
        <strain evidence="1">JCM 5069</strain>
    </source>
</reference>
<evidence type="ECO:0008006" key="3">
    <source>
        <dbReference type="Google" id="ProtNLM"/>
    </source>
</evidence>
<dbReference type="AlphaFoldDB" id="A0A919GNM1"/>
<keyword evidence="2" id="KW-1185">Reference proteome</keyword>
<sequence length="249" mass="25826">MRALRILLILVVVLGGLFVAADRVAVGFAEGKAADELRSNENLSEKPEVSIEGFPFLTQVVGGQLDDVEIKIKEYEASAGGATGGGAGTLRIQDLDARMQGVRFSNGYTSATADSATGTAHVSYAELLRAAQVEPVEVAPGATAKVIRLSDGGNGKMKVTVEATVLGRKLPDPITVTSSMRVEGDVVKVHADNLPSFGGVPTPESTVRQITDFQQSITGLPAGIKIDKVEPAPDGVHITVAGSHVSLVG</sequence>
<accession>A0A919GNM1</accession>
<evidence type="ECO:0000313" key="2">
    <source>
        <dbReference type="Proteomes" id="UP000603708"/>
    </source>
</evidence>
<dbReference type="RefSeq" id="WP_189938403.1">
    <property type="nucleotide sequence ID" value="NZ_BNCD01000031.1"/>
</dbReference>
<name>A0A919GNM1_9ACTN</name>
<protein>
    <recommendedName>
        <fullName evidence="3">DUF2993 domain-containing protein</fullName>
    </recommendedName>
</protein>
<dbReference type="Pfam" id="PF11209">
    <property type="entry name" value="LmeA"/>
    <property type="match status" value="1"/>
</dbReference>
<dbReference type="InterPro" id="IPR021373">
    <property type="entry name" value="DUF2993"/>
</dbReference>
<comment type="caution">
    <text evidence="1">The sequence shown here is derived from an EMBL/GenBank/DDBJ whole genome shotgun (WGS) entry which is preliminary data.</text>
</comment>